<feature type="region of interest" description="Disordered" evidence="5">
    <location>
        <begin position="1080"/>
        <end position="1105"/>
    </location>
</feature>
<organism evidence="7 8">
    <name type="scientific">Exocentrus adspersus</name>
    <dbReference type="NCBI Taxonomy" id="1586481"/>
    <lineage>
        <taxon>Eukaryota</taxon>
        <taxon>Metazoa</taxon>
        <taxon>Ecdysozoa</taxon>
        <taxon>Arthropoda</taxon>
        <taxon>Hexapoda</taxon>
        <taxon>Insecta</taxon>
        <taxon>Pterygota</taxon>
        <taxon>Neoptera</taxon>
        <taxon>Endopterygota</taxon>
        <taxon>Coleoptera</taxon>
        <taxon>Polyphaga</taxon>
        <taxon>Cucujiformia</taxon>
        <taxon>Chrysomeloidea</taxon>
        <taxon>Cerambycidae</taxon>
        <taxon>Lamiinae</taxon>
        <taxon>Acanthocinini</taxon>
        <taxon>Exocentrus</taxon>
    </lineage>
</organism>
<dbReference type="GO" id="GO:0003723">
    <property type="term" value="F:RNA binding"/>
    <property type="evidence" value="ECO:0007669"/>
    <property type="project" value="TreeGrafter"/>
</dbReference>
<feature type="domain" description="S1 motif" evidence="6">
    <location>
        <begin position="76"/>
        <end position="162"/>
    </location>
</feature>
<dbReference type="InterPro" id="IPR003107">
    <property type="entry name" value="HAT"/>
</dbReference>
<reference evidence="7 8" key="1">
    <citation type="journal article" date="2023" name="Insect Mol. Biol.">
        <title>Genome sequencing provides insights into the evolution of gene families encoding plant cell wall-degrading enzymes in longhorned beetles.</title>
        <authorList>
            <person name="Shin N.R."/>
            <person name="Okamura Y."/>
            <person name="Kirsch R."/>
            <person name="Pauchet Y."/>
        </authorList>
    </citation>
    <scope>NUCLEOTIDE SEQUENCE [LARGE SCALE GENOMIC DNA]</scope>
    <source>
        <strain evidence="7">EAD_L_NR</strain>
    </source>
</reference>
<feature type="compositionally biased region" description="Polar residues" evidence="5">
    <location>
        <begin position="1080"/>
        <end position="1090"/>
    </location>
</feature>
<dbReference type="PROSITE" id="PS50126">
    <property type="entry name" value="S1"/>
    <property type="match status" value="3"/>
</dbReference>
<comment type="caution">
    <text evidence="7">The sequence shown here is derived from an EMBL/GenBank/DDBJ whole genome shotgun (WGS) entry which is preliminary data.</text>
</comment>
<dbReference type="InterPro" id="IPR011990">
    <property type="entry name" value="TPR-like_helical_dom_sf"/>
</dbReference>
<comment type="subcellular location">
    <subcellularLocation>
        <location evidence="1">Nucleus</location>
        <location evidence="1">Nucleolus</location>
    </subcellularLocation>
</comment>
<dbReference type="SUPFAM" id="SSF50249">
    <property type="entry name" value="Nucleic acid-binding proteins"/>
    <property type="match status" value="5"/>
</dbReference>
<dbReference type="EMBL" id="JANEYG010000013">
    <property type="protein sequence ID" value="KAJ8920750.1"/>
    <property type="molecule type" value="Genomic_DNA"/>
</dbReference>
<dbReference type="PANTHER" id="PTHR23270">
    <property type="entry name" value="PROGRAMMED CELL DEATH PROTEIN 11 PRE-RRNA PROCESSING PROTEIN RRP5"/>
    <property type="match status" value="1"/>
</dbReference>
<feature type="region of interest" description="Disordered" evidence="5">
    <location>
        <begin position="16"/>
        <end position="46"/>
    </location>
</feature>
<evidence type="ECO:0000256" key="3">
    <source>
        <dbReference type="ARBA" id="ARBA00022737"/>
    </source>
</evidence>
<evidence type="ECO:0000256" key="5">
    <source>
        <dbReference type="SAM" id="MobiDB-lite"/>
    </source>
</evidence>
<dbReference type="SUPFAM" id="SSF48452">
    <property type="entry name" value="TPR-like"/>
    <property type="match status" value="2"/>
</dbReference>
<keyword evidence="4" id="KW-0539">Nucleus</keyword>
<dbReference type="Gene3D" id="2.40.50.140">
    <property type="entry name" value="Nucleic acid-binding proteins"/>
    <property type="match status" value="4"/>
</dbReference>
<sequence>MPSTFVEEDFPRGGRKVISSQKRSNPENNLFTTDNNKKSKKSKKVKKTQKEAVTEDVFYDSLNVLGTLSYSKIQEGMIILGCVRHVTNFSLEVELPGLTFGSVHVTNVSDAFTTYLSSTLEKAEEDSENLLKQMFQIGQFVIVKVLNIENEERGTKLKCSLKPSDINYEKSHNSFVKGMLVWGCVRSVLEHGYEISLGVKNCRVFLPLKNVETPLLIGQPMWCVVHKSEITNSVATLRVSSKTQHIKDSQVDKINSLHDVIPGMKIEIVTDKVTSNGIQGKFLNDYFAYVDHTQLRSPLDELDVYSEGNLLKAVVLYIEPSTKITHFTLRDVDPVPAPQHKVGDVLSAKVISKAPNGIYLRLLPSKEKCFVTNRRLIQALSKKSDSDLPEAITAKFPIGSKLTCRILDYNHISRMYVCAVDQALVNEKLFSNKDVTIGQLLNLTVDIVKAEGIVVTSGHIRGFVPNLHVSNAEFSENLKKKFKPGDKVNGRVLHVQDDNIIFTLKSGLVQSEKCLTSLEEAKRGSQYPGVVVKTKPAGAMVVFYNNIVGWLSKRRLDVANSDAEVNPTEYFYRGQVINPWVLGVKGDKVALTLKAPHSLKKQINMKVGQRVKGFVSKIYKDRVAVKSVRGLMLGIVPVHHLSSLPLCAAVLKEKALAAKAGTLGRKYKIRKFEDLKPGNVLRCSYISTSELGIYVLPLISDFASSVLIKNADIVDDGQPTPKFAKDQSIIAKILRINYDTKDLDLTIKQNKVFDNNVETVVTYFNQYLSEIQYLRDFGYNHGWDICQYRPGERIMCKVKVLDKGGCLVTLPNNVTGLVARHLCPDNLQQGQLIEGVFLCQDFKENYAEVCLRHDISQKINPIQDGVISITSLASSMTEKILVKNDFILGVLKQNGGRKQLVYIPSHLTVNDRIGCHSFYKKQKFKTCICGKVNSYLVGISKTLFLTLDKQVSLIQRRLLTNIQNLDTNQSCITQTDTNESEEALSANGSSQNEVSSEEEEETVRDTVLESTDSVNEEKSEDESFENDSNSSGVCGTKRKRHEIGHGKNIKFGDETIKKFANSDSITGPLPVLPGVSTFFNPGTNDDNVASSDEEEEQREVTKKKVKLTPKERAKLAREEEERLSKIEKELADSTTEPKSVEQFERLLVANPNSSEYWSRYISFHAAATDLDKARSVAKRALETIDMTFIDDKFNIWITMLNMENMFGTKDSFENTFNEAIKYNDPLKIYLQAITLLSNSEKYSEMEEKIKKVRSKYKHEPTMWLEVAKIYYLINKFKEARNIKEAALKSIQDRKTQLNIIIRFAIMEFKYGEEQQGAAIFETVLSADPKKVTVWITYVDQLVKKNRIEQARKVLERSVCQQLPLKSMKTLFLKFKMFEEQHGTPDSIEAVKQKAAEFVSKAVKK</sequence>
<dbReference type="InterPro" id="IPR048059">
    <property type="entry name" value="Rrp5_S1_rpt_hs1_sc1"/>
</dbReference>
<dbReference type="SMART" id="SM00316">
    <property type="entry name" value="S1"/>
    <property type="match status" value="7"/>
</dbReference>
<dbReference type="Pfam" id="PF23231">
    <property type="entry name" value="HAT_Syf1_CNRKL1_C"/>
    <property type="match status" value="1"/>
</dbReference>
<evidence type="ECO:0000313" key="7">
    <source>
        <dbReference type="EMBL" id="KAJ8920750.1"/>
    </source>
</evidence>
<dbReference type="InterPro" id="IPR055430">
    <property type="entry name" value="HAT_Syf1_CNRKL1_C"/>
</dbReference>
<dbReference type="SMART" id="SM00386">
    <property type="entry name" value="HAT"/>
    <property type="match status" value="6"/>
</dbReference>
<dbReference type="GO" id="GO:0032040">
    <property type="term" value="C:small-subunit processome"/>
    <property type="evidence" value="ECO:0007669"/>
    <property type="project" value="TreeGrafter"/>
</dbReference>
<dbReference type="InterPro" id="IPR045209">
    <property type="entry name" value="Rrp5"/>
</dbReference>
<evidence type="ECO:0000256" key="1">
    <source>
        <dbReference type="ARBA" id="ARBA00004604"/>
    </source>
</evidence>
<name>A0AAV8W3Y7_9CUCU</name>
<dbReference type="Gene3D" id="1.25.40.10">
    <property type="entry name" value="Tetratricopeptide repeat domain"/>
    <property type="match status" value="2"/>
</dbReference>
<keyword evidence="2" id="KW-0698">rRNA processing</keyword>
<evidence type="ECO:0000256" key="2">
    <source>
        <dbReference type="ARBA" id="ARBA00022552"/>
    </source>
</evidence>
<evidence type="ECO:0000259" key="6">
    <source>
        <dbReference type="PROSITE" id="PS50126"/>
    </source>
</evidence>
<dbReference type="InterPro" id="IPR003029">
    <property type="entry name" value="S1_domain"/>
</dbReference>
<evidence type="ECO:0000313" key="8">
    <source>
        <dbReference type="Proteomes" id="UP001159042"/>
    </source>
</evidence>
<dbReference type="PANTHER" id="PTHR23270:SF10">
    <property type="entry name" value="PROTEIN RRP5 HOMOLOG"/>
    <property type="match status" value="1"/>
</dbReference>
<dbReference type="InterPro" id="IPR012340">
    <property type="entry name" value="NA-bd_OB-fold"/>
</dbReference>
<gene>
    <name evidence="7" type="ORF">NQ315_004890</name>
</gene>
<feature type="domain" description="S1 motif" evidence="6">
    <location>
        <begin position="438"/>
        <end position="505"/>
    </location>
</feature>
<accession>A0AAV8W3Y7</accession>
<feature type="compositionally biased region" description="Polar residues" evidence="5">
    <location>
        <begin position="18"/>
        <end position="34"/>
    </location>
</feature>
<keyword evidence="8" id="KW-1185">Reference proteome</keyword>
<keyword evidence="3" id="KW-0677">Repeat</keyword>
<dbReference type="GO" id="GO:0006364">
    <property type="term" value="P:rRNA processing"/>
    <property type="evidence" value="ECO:0007669"/>
    <property type="project" value="UniProtKB-KW"/>
</dbReference>
<dbReference type="CDD" id="cd05693">
    <property type="entry name" value="S1_Rrp5_repeat_hs1_sc1"/>
    <property type="match status" value="1"/>
</dbReference>
<feature type="region of interest" description="Disordered" evidence="5">
    <location>
        <begin position="976"/>
        <end position="1041"/>
    </location>
</feature>
<proteinExistence type="predicted"/>
<protein>
    <recommendedName>
        <fullName evidence="6">S1 motif domain-containing protein</fullName>
    </recommendedName>
</protein>
<feature type="domain" description="S1 motif" evidence="6">
    <location>
        <begin position="524"/>
        <end position="594"/>
    </location>
</feature>
<dbReference type="Proteomes" id="UP001159042">
    <property type="component" value="Unassembled WGS sequence"/>
</dbReference>
<evidence type="ECO:0000256" key="4">
    <source>
        <dbReference type="ARBA" id="ARBA00023242"/>
    </source>
</evidence>